<keyword evidence="2" id="KW-1185">Reference proteome</keyword>
<sequence>MRLPDRRAALYAQAPTFEQTDWTQLVTLYGQLLSVWPWPSEADPAKGHHAGPD</sequence>
<accession>A0A7W9HAL5</accession>
<protein>
    <submittedName>
        <fullName evidence="1">Putative RNA polymerase sigma factor</fullName>
    </submittedName>
</protein>
<reference evidence="1 2" key="1">
    <citation type="submission" date="2020-08" db="EMBL/GenBank/DDBJ databases">
        <title>Sequencing the genomes of 1000 actinobacteria strains.</title>
        <authorList>
            <person name="Klenk H.-P."/>
        </authorList>
    </citation>
    <scope>NUCLEOTIDE SEQUENCE [LARGE SCALE GENOMIC DNA]</scope>
    <source>
        <strain evidence="1 2">DSM 40084</strain>
    </source>
</reference>
<dbReference type="EMBL" id="JACHNE010000001">
    <property type="protein sequence ID" value="MBB5798722.1"/>
    <property type="molecule type" value="Genomic_DNA"/>
</dbReference>
<gene>
    <name evidence="1" type="ORF">HDA41_006686</name>
</gene>
<organism evidence="1 2">
    <name type="scientific">Streptomyces caelestis</name>
    <dbReference type="NCBI Taxonomy" id="36816"/>
    <lineage>
        <taxon>Bacteria</taxon>
        <taxon>Bacillati</taxon>
        <taxon>Actinomycetota</taxon>
        <taxon>Actinomycetes</taxon>
        <taxon>Kitasatosporales</taxon>
        <taxon>Streptomycetaceae</taxon>
        <taxon>Streptomyces</taxon>
    </lineage>
</organism>
<evidence type="ECO:0000313" key="2">
    <source>
        <dbReference type="Proteomes" id="UP000590647"/>
    </source>
</evidence>
<proteinExistence type="predicted"/>
<name>A0A7W9HAL5_9ACTN</name>
<dbReference type="Proteomes" id="UP000590647">
    <property type="component" value="Unassembled WGS sequence"/>
</dbReference>
<dbReference type="RefSeq" id="WP_184990539.1">
    <property type="nucleotide sequence ID" value="NZ_JACHNE010000001.1"/>
</dbReference>
<evidence type="ECO:0000313" key="1">
    <source>
        <dbReference type="EMBL" id="MBB5798722.1"/>
    </source>
</evidence>
<dbReference type="AlphaFoldDB" id="A0A7W9HAL5"/>
<comment type="caution">
    <text evidence="1">The sequence shown here is derived from an EMBL/GenBank/DDBJ whole genome shotgun (WGS) entry which is preliminary data.</text>
</comment>